<keyword evidence="3" id="KW-1185">Reference proteome</keyword>
<dbReference type="Proteomes" id="UP001232445">
    <property type="component" value="Unassembled WGS sequence"/>
</dbReference>
<name>A0ABU0CYC2_9BACI</name>
<dbReference type="RefSeq" id="WP_307343895.1">
    <property type="nucleotide sequence ID" value="NZ_JAUSUQ010000036.1"/>
</dbReference>
<organism evidence="2 3">
    <name type="scientific">Caldalkalibacillus uzonensis</name>
    <dbReference type="NCBI Taxonomy" id="353224"/>
    <lineage>
        <taxon>Bacteria</taxon>
        <taxon>Bacillati</taxon>
        <taxon>Bacillota</taxon>
        <taxon>Bacilli</taxon>
        <taxon>Bacillales</taxon>
        <taxon>Bacillaceae</taxon>
        <taxon>Caldalkalibacillus</taxon>
    </lineage>
</organism>
<sequence>MNYELVQQVKDIVKGYFDNAVIVDDELFMTKERLEEDLEFDNSELEEWNEVEVQTEYAATTDDYTSLGSRPDETNEKFIRDGFVVMPFRYERDRDIKEQLEKLTPVFNNAKLLIIDWNLENLPSTSPTPRGAAALRIIREFAGTEKGIKCIVVYTQEDNLQVVRDELEADFEFIDDHFFQDRNQGEGNSLFGFVFSKREVEPDKIISEMANILIQNKNTMLHLIDIANRFDENLGKAMRRFNAPFDNVLYTQFVTSGLDSDIPQFLNELLTSEILELPQHESEFNIYFKLKIQNLLRVLQEESFTEEKLNDLLAFYNLEGKDVGEYISDALHSRDFKEGLIKLIKETEIRSVQELKAPLIDLVSPYVKKKKKKTNAVKQLIMILFVLDEFIRDPDSFKEQFYKQAYTLTKLMKFYDDYPDKINTGTILKSMSSENYLLCITPWCDVFRLEKIDHMLKFLRGTVVGKVTDILLENNKSNCEYMVVPINGKLQLIKWEFFDVVTLKADELDKNYRKVTNVKRSYIQKIINRYSSYQIRAGVNELFFKESDYVSNFYKQLF</sequence>
<dbReference type="InterPro" id="IPR043834">
    <property type="entry name" value="REC"/>
</dbReference>
<dbReference type="EMBL" id="JAUSUQ010000036">
    <property type="protein sequence ID" value="MDQ0341150.1"/>
    <property type="molecule type" value="Genomic_DNA"/>
</dbReference>
<comment type="caution">
    <text evidence="2">The sequence shown here is derived from an EMBL/GenBank/DDBJ whole genome shotgun (WGS) entry which is preliminary data.</text>
</comment>
<protein>
    <submittedName>
        <fullName evidence="2">Sporulation protein YlmC with PRC-barrel domain</fullName>
    </submittedName>
</protein>
<gene>
    <name evidence="2" type="ORF">J2S00_003994</name>
</gene>
<accession>A0ABU0CYC2</accession>
<evidence type="ECO:0000313" key="2">
    <source>
        <dbReference type="EMBL" id="MDQ0341150.1"/>
    </source>
</evidence>
<reference evidence="2 3" key="1">
    <citation type="submission" date="2023-07" db="EMBL/GenBank/DDBJ databases">
        <title>Genomic Encyclopedia of Type Strains, Phase IV (KMG-IV): sequencing the most valuable type-strain genomes for metagenomic binning, comparative biology and taxonomic classification.</title>
        <authorList>
            <person name="Goeker M."/>
        </authorList>
    </citation>
    <scope>NUCLEOTIDE SEQUENCE [LARGE SCALE GENOMIC DNA]</scope>
    <source>
        <strain evidence="2 3">DSM 17740</strain>
    </source>
</reference>
<proteinExistence type="predicted"/>
<evidence type="ECO:0000259" key="1">
    <source>
        <dbReference type="Pfam" id="PF19192"/>
    </source>
</evidence>
<evidence type="ECO:0000313" key="3">
    <source>
        <dbReference type="Proteomes" id="UP001232445"/>
    </source>
</evidence>
<dbReference type="Pfam" id="PF19192">
    <property type="entry name" value="Response_reg_2"/>
    <property type="match status" value="1"/>
</dbReference>
<feature type="domain" description="Response receiver" evidence="1">
    <location>
        <begin position="17"/>
        <end position="183"/>
    </location>
</feature>